<dbReference type="Proteomes" id="UP000698963">
    <property type="component" value="Unassembled WGS sequence"/>
</dbReference>
<dbReference type="InterPro" id="IPR047668">
    <property type="entry name" value="DsrJ"/>
</dbReference>
<dbReference type="AlphaFoldDB" id="A0A921DQU0"/>
<accession>A0A921DQU0</accession>
<sequence>MYNAKFVIPGIIVFAGLFTAPFWINMLSSGQQKVEVVLPTEPVTFFGEARTGCVEPREWMAANHMELLIEWRDQALRENKRIYVASDGKKWETSLQNTCMACHSNKAEFCDKCHDANSVNPYCWDCHVIPQGNNHEFE</sequence>
<feature type="transmembrane region" description="Helical" evidence="1">
    <location>
        <begin position="6"/>
        <end position="24"/>
    </location>
</feature>
<organism evidence="2 3">
    <name type="scientific">Mailhella massiliensis</name>
    <dbReference type="NCBI Taxonomy" id="1903261"/>
    <lineage>
        <taxon>Bacteria</taxon>
        <taxon>Pseudomonadati</taxon>
        <taxon>Thermodesulfobacteriota</taxon>
        <taxon>Desulfovibrionia</taxon>
        <taxon>Desulfovibrionales</taxon>
        <taxon>Desulfovibrionaceae</taxon>
        <taxon>Mailhella</taxon>
    </lineage>
</organism>
<dbReference type="RefSeq" id="WP_304120390.1">
    <property type="nucleotide sequence ID" value="NZ_DYZA01000020.1"/>
</dbReference>
<dbReference type="SUPFAM" id="SSF48695">
    <property type="entry name" value="Multiheme cytochromes"/>
    <property type="match status" value="1"/>
</dbReference>
<dbReference type="EMBL" id="DYZA01000020">
    <property type="protein sequence ID" value="HJD96213.1"/>
    <property type="molecule type" value="Genomic_DNA"/>
</dbReference>
<keyword evidence="1" id="KW-0472">Membrane</keyword>
<gene>
    <name evidence="2" type="primary">dsrJ</name>
    <name evidence="2" type="ORF">K8W16_01005</name>
</gene>
<dbReference type="InterPro" id="IPR036280">
    <property type="entry name" value="Multihaem_cyt_sf"/>
</dbReference>
<evidence type="ECO:0000313" key="2">
    <source>
        <dbReference type="EMBL" id="HJD96213.1"/>
    </source>
</evidence>
<dbReference type="NCBIfam" id="NF038038">
    <property type="entry name" value="cytoc_DsrJ"/>
    <property type="match status" value="1"/>
</dbReference>
<protein>
    <submittedName>
        <fullName evidence="2">Sulfate reduction electron transfer complex DsrMKJOP subunit DsrJ</fullName>
    </submittedName>
</protein>
<proteinExistence type="predicted"/>
<evidence type="ECO:0000313" key="3">
    <source>
        <dbReference type="Proteomes" id="UP000698963"/>
    </source>
</evidence>
<evidence type="ECO:0000256" key="1">
    <source>
        <dbReference type="SAM" id="Phobius"/>
    </source>
</evidence>
<comment type="caution">
    <text evidence="2">The sequence shown here is derived from an EMBL/GenBank/DDBJ whole genome shotgun (WGS) entry which is preliminary data.</text>
</comment>
<keyword evidence="1" id="KW-0812">Transmembrane</keyword>
<reference evidence="2" key="2">
    <citation type="submission" date="2021-09" db="EMBL/GenBank/DDBJ databases">
        <authorList>
            <person name="Gilroy R."/>
        </authorList>
    </citation>
    <scope>NUCLEOTIDE SEQUENCE</scope>
    <source>
        <strain evidence="2">ChiGjej2B2-19336</strain>
    </source>
</reference>
<name>A0A921DQU0_9BACT</name>
<reference evidence="2" key="1">
    <citation type="journal article" date="2021" name="PeerJ">
        <title>Extensive microbial diversity within the chicken gut microbiome revealed by metagenomics and culture.</title>
        <authorList>
            <person name="Gilroy R."/>
            <person name="Ravi A."/>
            <person name="Getino M."/>
            <person name="Pursley I."/>
            <person name="Horton D.L."/>
            <person name="Alikhan N.F."/>
            <person name="Baker D."/>
            <person name="Gharbi K."/>
            <person name="Hall N."/>
            <person name="Watson M."/>
            <person name="Adriaenssens E.M."/>
            <person name="Foster-Nyarko E."/>
            <person name="Jarju S."/>
            <person name="Secka A."/>
            <person name="Antonio M."/>
            <person name="Oren A."/>
            <person name="Chaudhuri R.R."/>
            <person name="La Ragione R."/>
            <person name="Hildebrand F."/>
            <person name="Pallen M.J."/>
        </authorList>
    </citation>
    <scope>NUCLEOTIDE SEQUENCE</scope>
    <source>
        <strain evidence="2">ChiGjej2B2-19336</strain>
    </source>
</reference>
<keyword evidence="1" id="KW-1133">Transmembrane helix</keyword>